<dbReference type="Gene3D" id="3.30.1330.30">
    <property type="match status" value="1"/>
</dbReference>
<feature type="domain" description="eRF1/Pelota-like N-terminal" evidence="7">
    <location>
        <begin position="6"/>
        <end position="142"/>
    </location>
</feature>
<comment type="subcellular location">
    <subcellularLocation>
        <location evidence="1">Cytoplasm</location>
    </subcellularLocation>
</comment>
<comment type="caution">
    <text evidence="8">The sequence shown here is derived from an EMBL/GenBank/DDBJ whole genome shotgun (WGS) entry which is preliminary data.</text>
</comment>
<dbReference type="Pfam" id="PF03465">
    <property type="entry name" value="eRF1_3"/>
    <property type="match status" value="1"/>
</dbReference>
<dbReference type="FunFam" id="3.30.960.10:FF:000002">
    <property type="entry name" value="Eukaryotic peptide chain release factor subunit 1"/>
    <property type="match status" value="1"/>
</dbReference>
<dbReference type="Proteomes" id="UP000494256">
    <property type="component" value="Unassembled WGS sequence"/>
</dbReference>
<comment type="similarity">
    <text evidence="2">Belongs to the eukaryotic release factor 1 family.</text>
</comment>
<dbReference type="GO" id="GO:0005737">
    <property type="term" value="C:cytoplasm"/>
    <property type="evidence" value="ECO:0007669"/>
    <property type="project" value="UniProtKB-SubCell"/>
</dbReference>
<keyword evidence="10" id="KW-1185">Reference proteome</keyword>
<dbReference type="Pfam" id="PF03464">
    <property type="entry name" value="eRF1_2"/>
    <property type="match status" value="1"/>
</dbReference>
<dbReference type="EMBL" id="CADEBC010000208">
    <property type="protein sequence ID" value="CAB3225666.1"/>
    <property type="molecule type" value="Genomic_DNA"/>
</dbReference>
<dbReference type="InterPro" id="IPR005142">
    <property type="entry name" value="eRF1_3"/>
</dbReference>
<dbReference type="FunFam" id="3.30.1330.30:FF:000006">
    <property type="entry name" value="Peptide chain release factor subunit 1"/>
    <property type="match status" value="1"/>
</dbReference>
<keyword evidence="5" id="KW-0963">Cytoplasm</keyword>
<dbReference type="Proteomes" id="UP000494106">
    <property type="component" value="Unassembled WGS sequence"/>
</dbReference>
<dbReference type="SMART" id="SM01194">
    <property type="entry name" value="eRF1_1"/>
    <property type="match status" value="1"/>
</dbReference>
<dbReference type="OrthoDB" id="10254527at2759"/>
<evidence type="ECO:0000256" key="6">
    <source>
        <dbReference type="ARBA" id="ARBA00022917"/>
    </source>
</evidence>
<evidence type="ECO:0000313" key="9">
    <source>
        <dbReference type="EMBL" id="CAB3255289.1"/>
    </source>
</evidence>
<gene>
    <name evidence="9" type="ORF">APLA_LOCUS15191</name>
    <name evidence="8" type="ORF">APLA_LOCUS2533</name>
</gene>
<name>A0A8S0Z0J8_ARCPL</name>
<sequence>MGESSSSSNDREVEIWKLKRLIKSLESARGNGTSMISLIIPPKYQIGRMNKMLTDEFGTASNIKSRVNRLSVLGAISSVQQRLRLYSKVPPNGLVIYCGTALADHGKNKKVSVDFEPFKPIKTSLYLCDNKFHTEALMTLLVSNEKVGFIVIDGNGVLFGSLEGNVREVLYKYSVDLPKKHGRGGQSALRFSRQRMEKRHNYIRKVAETAGEIFILHDKPNIISMIIAGSGELKHCLYQSDMLDGRLRDKVIKVVDISYGAEKGFNQAIEQAAEVLQDVKFVQEKKLLNKYFEEVSQDTGKYCFGVQDTLHLLEQGVIETLICWENLDIQRYVMKSLTTDEEIIMHVTAEQGADKDYLKEKANGVELDQVDREALLDWLANNYKNYGAKLTIVTEKTNEGNQFVHGFGGIGGLLRYKVDFQSVQLDGEEVDIEYDVSEY</sequence>
<evidence type="ECO:0000256" key="3">
    <source>
        <dbReference type="ARBA" id="ARBA00011520"/>
    </source>
</evidence>
<dbReference type="Gene3D" id="3.30.420.60">
    <property type="entry name" value="eRF1 domain 2"/>
    <property type="match status" value="1"/>
</dbReference>
<dbReference type="NCBIfam" id="TIGR03676">
    <property type="entry name" value="aRF1_eRF1"/>
    <property type="match status" value="1"/>
</dbReference>
<dbReference type="FunFam" id="3.30.420.60:FF:000003">
    <property type="entry name" value="Peptide chain release factor subunit 1"/>
    <property type="match status" value="1"/>
</dbReference>
<evidence type="ECO:0000256" key="5">
    <source>
        <dbReference type="ARBA" id="ARBA00022490"/>
    </source>
</evidence>
<protein>
    <recommendedName>
        <fullName evidence="4">Eukaryotic peptide chain release factor subunit 1</fullName>
    </recommendedName>
</protein>
<reference evidence="10 11" key="1">
    <citation type="submission" date="2020-04" db="EMBL/GenBank/DDBJ databases">
        <authorList>
            <person name="Wallbank WR R."/>
            <person name="Pardo Diaz C."/>
            <person name="Kozak K."/>
            <person name="Martin S."/>
            <person name="Jiggins C."/>
            <person name="Moest M."/>
            <person name="Warren A I."/>
            <person name="Byers J.R.P. K."/>
            <person name="Montejo-Kovacevich G."/>
            <person name="Yen C E."/>
        </authorList>
    </citation>
    <scope>NUCLEOTIDE SEQUENCE [LARGE SCALE GENOMIC DNA]</scope>
</reference>
<accession>A0A8S0Z0J8</accession>
<dbReference type="InterPro" id="IPR029064">
    <property type="entry name" value="Ribosomal_eL30-like_sf"/>
</dbReference>
<evidence type="ECO:0000259" key="7">
    <source>
        <dbReference type="SMART" id="SM01194"/>
    </source>
</evidence>
<evidence type="ECO:0000256" key="2">
    <source>
        <dbReference type="ARBA" id="ARBA00005326"/>
    </source>
</evidence>
<dbReference type="InterPro" id="IPR005141">
    <property type="entry name" value="eRF1_2"/>
</dbReference>
<dbReference type="GO" id="GO:0003747">
    <property type="term" value="F:translation release factor activity"/>
    <property type="evidence" value="ECO:0007669"/>
    <property type="project" value="InterPro"/>
</dbReference>
<dbReference type="PANTHER" id="PTHR10113">
    <property type="entry name" value="PEPTIDE CHAIN RELEASE FACTOR SUBUNIT 1"/>
    <property type="match status" value="1"/>
</dbReference>
<proteinExistence type="inferred from homology"/>
<dbReference type="Gene3D" id="3.30.960.10">
    <property type="entry name" value="eRF1 domain 1"/>
    <property type="match status" value="1"/>
</dbReference>
<dbReference type="InterPro" id="IPR004403">
    <property type="entry name" value="Peptide_chain-rel_eRF1/aRF1"/>
</dbReference>
<organism evidence="8 10">
    <name type="scientific">Arctia plantaginis</name>
    <name type="common">Wood tiger moth</name>
    <name type="synonym">Phalaena plantaginis</name>
    <dbReference type="NCBI Taxonomy" id="874455"/>
    <lineage>
        <taxon>Eukaryota</taxon>
        <taxon>Metazoa</taxon>
        <taxon>Ecdysozoa</taxon>
        <taxon>Arthropoda</taxon>
        <taxon>Hexapoda</taxon>
        <taxon>Insecta</taxon>
        <taxon>Pterygota</taxon>
        <taxon>Neoptera</taxon>
        <taxon>Endopterygota</taxon>
        <taxon>Lepidoptera</taxon>
        <taxon>Glossata</taxon>
        <taxon>Ditrysia</taxon>
        <taxon>Noctuoidea</taxon>
        <taxon>Erebidae</taxon>
        <taxon>Arctiinae</taxon>
        <taxon>Arctia</taxon>
    </lineage>
</organism>
<dbReference type="SUPFAM" id="SSF55481">
    <property type="entry name" value="N-terminal domain of eukaryotic peptide chain release factor subunit 1, ERF1"/>
    <property type="match status" value="1"/>
</dbReference>
<dbReference type="InterPro" id="IPR005140">
    <property type="entry name" value="eRF1_Pelota-like_N"/>
</dbReference>
<dbReference type="AlphaFoldDB" id="A0A8S0Z0J8"/>
<dbReference type="Pfam" id="PF03463">
    <property type="entry name" value="eRF1_1"/>
    <property type="match status" value="1"/>
</dbReference>
<comment type="subunit">
    <text evidence="3">Heterodimer of two subunits, one of which binds GTP.</text>
</comment>
<evidence type="ECO:0000256" key="1">
    <source>
        <dbReference type="ARBA" id="ARBA00004496"/>
    </source>
</evidence>
<evidence type="ECO:0000313" key="11">
    <source>
        <dbReference type="Proteomes" id="UP000494256"/>
    </source>
</evidence>
<dbReference type="InterPro" id="IPR042226">
    <property type="entry name" value="eFR1_2_sf"/>
</dbReference>
<dbReference type="SUPFAM" id="SSF53137">
    <property type="entry name" value="Translational machinery components"/>
    <property type="match status" value="1"/>
</dbReference>
<evidence type="ECO:0000256" key="4">
    <source>
        <dbReference type="ARBA" id="ARBA00013382"/>
    </source>
</evidence>
<dbReference type="InterPro" id="IPR024049">
    <property type="entry name" value="eRF1_1_sf"/>
</dbReference>
<dbReference type="SUPFAM" id="SSF55315">
    <property type="entry name" value="L30e-like"/>
    <property type="match status" value="1"/>
</dbReference>
<dbReference type="EMBL" id="CADEBD010000426">
    <property type="protein sequence ID" value="CAB3255289.1"/>
    <property type="molecule type" value="Genomic_DNA"/>
</dbReference>
<evidence type="ECO:0000313" key="10">
    <source>
        <dbReference type="Proteomes" id="UP000494106"/>
    </source>
</evidence>
<keyword evidence="6" id="KW-0648">Protein biosynthesis</keyword>
<evidence type="ECO:0000313" key="8">
    <source>
        <dbReference type="EMBL" id="CAB3225666.1"/>
    </source>
</evidence>